<evidence type="ECO:0000313" key="4">
    <source>
        <dbReference type="Proteomes" id="UP001043456"/>
    </source>
</evidence>
<keyword evidence="1 2" id="KW-0732">Signal</keyword>
<evidence type="ECO:0000256" key="1">
    <source>
        <dbReference type="ARBA" id="ARBA00022729"/>
    </source>
</evidence>
<dbReference type="SUPFAM" id="SSF52266">
    <property type="entry name" value="SGNH hydrolase"/>
    <property type="match status" value="1"/>
</dbReference>
<sequence length="306" mass="32921">MAKIIVSGVLFTLGLCAATPISAQGADSLSAGTKYLITFGDSYSTTGFNIQGSYPSTANPLGNPAFPGQTTDGGENWVGFLIAKYNTSLTLSFNFAVAGATTDASIIAPGGTSIPDLRQQVALFSNSIASKPASVPWDSHNTLAGIWMGINDLGGIYAQSNLDELLSKIMTSYFGQLEILYKAGIRKFMLLAVPPMQRTPVFIDRGSEAVSQDAAAIAKYNSLLQTHLHDFLSSHPNTKAKFIDTQQPFNQALNNPTAYGAPNATCVNWDGHSCLWRDPYHPGVAIQELNAQYVKSELEGWFMHRD</sequence>
<feature type="signal peptide" evidence="2">
    <location>
        <begin position="1"/>
        <end position="18"/>
    </location>
</feature>
<dbReference type="Gene3D" id="3.40.50.1110">
    <property type="entry name" value="SGNH hydrolase"/>
    <property type="match status" value="1"/>
</dbReference>
<dbReference type="GeneID" id="67002378"/>
<evidence type="ECO:0000256" key="2">
    <source>
        <dbReference type="SAM" id="SignalP"/>
    </source>
</evidence>
<comment type="caution">
    <text evidence="3">The sequence shown here is derived from an EMBL/GenBank/DDBJ whole genome shotgun (WGS) entry which is preliminary data.</text>
</comment>
<evidence type="ECO:0000313" key="3">
    <source>
        <dbReference type="EMBL" id="GIJ84915.1"/>
    </source>
</evidence>
<dbReference type="EMBL" id="BHVY01000002">
    <property type="protein sequence ID" value="GIJ84915.1"/>
    <property type="molecule type" value="Genomic_DNA"/>
</dbReference>
<accession>A0A9P3B8Y5</accession>
<organism evidence="3 4">
    <name type="scientific">Aspergillus pseudoviridinutans</name>
    <dbReference type="NCBI Taxonomy" id="1517512"/>
    <lineage>
        <taxon>Eukaryota</taxon>
        <taxon>Fungi</taxon>
        <taxon>Dikarya</taxon>
        <taxon>Ascomycota</taxon>
        <taxon>Pezizomycotina</taxon>
        <taxon>Eurotiomycetes</taxon>
        <taxon>Eurotiomycetidae</taxon>
        <taxon>Eurotiales</taxon>
        <taxon>Aspergillaceae</taxon>
        <taxon>Aspergillus</taxon>
        <taxon>Aspergillus subgen. Fumigati</taxon>
    </lineage>
</organism>
<dbReference type="InterPro" id="IPR036514">
    <property type="entry name" value="SGNH_hydro_sf"/>
</dbReference>
<protein>
    <recommendedName>
        <fullName evidence="5">GDSL lipase/esterase</fullName>
    </recommendedName>
</protein>
<gene>
    <name evidence="3" type="ORF">Asppvi_003766</name>
</gene>
<dbReference type="PANTHER" id="PTHR45642">
    <property type="entry name" value="GDSL ESTERASE/LIPASE EXL3"/>
    <property type="match status" value="1"/>
</dbReference>
<dbReference type="CDD" id="cd01846">
    <property type="entry name" value="fatty_acyltransferase_like"/>
    <property type="match status" value="1"/>
</dbReference>
<dbReference type="RefSeq" id="XP_043155662.1">
    <property type="nucleotide sequence ID" value="XM_043299727.1"/>
</dbReference>
<dbReference type="AlphaFoldDB" id="A0A9P3B8Y5"/>
<dbReference type="InterPro" id="IPR001087">
    <property type="entry name" value="GDSL"/>
</dbReference>
<evidence type="ECO:0008006" key="5">
    <source>
        <dbReference type="Google" id="ProtNLM"/>
    </source>
</evidence>
<dbReference type="GO" id="GO:0016788">
    <property type="term" value="F:hydrolase activity, acting on ester bonds"/>
    <property type="evidence" value="ECO:0007669"/>
    <property type="project" value="InterPro"/>
</dbReference>
<dbReference type="Proteomes" id="UP001043456">
    <property type="component" value="Unassembled WGS sequence"/>
</dbReference>
<keyword evidence="4" id="KW-1185">Reference proteome</keyword>
<reference evidence="3 4" key="1">
    <citation type="submission" date="2018-10" db="EMBL/GenBank/DDBJ databases">
        <title>Pan-genome distribution and transcriptional activeness of fungal secondary metabolism genes in Aspergillus section Fumigati.</title>
        <authorList>
            <person name="Takahashi H."/>
            <person name="Umemura M."/>
            <person name="Ninomiya A."/>
            <person name="Kusuya Y."/>
            <person name="Urayama S."/>
            <person name="Shimizu M."/>
            <person name="Watanabe A."/>
            <person name="Kamei K."/>
            <person name="Yaguchi T."/>
            <person name="Hagiwara D."/>
        </authorList>
    </citation>
    <scope>NUCLEOTIDE SEQUENCE [LARGE SCALE GENOMIC DNA]</scope>
    <source>
        <strain evidence="3 4">IFM 55266</strain>
    </source>
</reference>
<dbReference type="OrthoDB" id="1600564at2759"/>
<proteinExistence type="predicted"/>
<dbReference type="Pfam" id="PF00657">
    <property type="entry name" value="Lipase_GDSL"/>
    <property type="match status" value="1"/>
</dbReference>
<dbReference type="InterPro" id="IPR050592">
    <property type="entry name" value="GDSL_lipolytic_enzyme"/>
</dbReference>
<dbReference type="PANTHER" id="PTHR45642:SF139">
    <property type="entry name" value="SGNH HYDROLASE-TYPE ESTERASE DOMAIN-CONTAINING PROTEIN"/>
    <property type="match status" value="1"/>
</dbReference>
<feature type="chain" id="PRO_5040279966" description="GDSL lipase/esterase" evidence="2">
    <location>
        <begin position="19"/>
        <end position="306"/>
    </location>
</feature>
<name>A0A9P3B8Y5_9EURO</name>